<organism evidence="8 9">
    <name type="scientific">Spiribacter salinus</name>
    <dbReference type="NCBI Taxonomy" id="1335746"/>
    <lineage>
        <taxon>Bacteria</taxon>
        <taxon>Pseudomonadati</taxon>
        <taxon>Pseudomonadota</taxon>
        <taxon>Gammaproteobacteria</taxon>
        <taxon>Chromatiales</taxon>
        <taxon>Ectothiorhodospiraceae</taxon>
        <taxon>Spiribacter</taxon>
    </lineage>
</organism>
<dbReference type="InterPro" id="IPR000623">
    <property type="entry name" value="Shikimate_kinase/TSH1"/>
</dbReference>
<proteinExistence type="inferred from homology"/>
<name>A0A540VTF1_9GAMM</name>
<dbReference type="Proteomes" id="UP000315400">
    <property type="component" value="Unassembled WGS sequence"/>
</dbReference>
<comment type="pathway">
    <text evidence="7">Metabolic intermediate biosynthesis; chorismate biosynthesis; chorismate from D-erythrose 4-phosphate and phosphoenolpyruvate: step 5/7.</text>
</comment>
<evidence type="ECO:0000256" key="6">
    <source>
        <dbReference type="ARBA" id="ARBA00023141"/>
    </source>
</evidence>
<evidence type="ECO:0000256" key="2">
    <source>
        <dbReference type="ARBA" id="ARBA00022679"/>
    </source>
</evidence>
<feature type="binding site" evidence="7">
    <location>
        <position position="82"/>
    </location>
    <ligand>
        <name>substrate</name>
    </ligand>
</feature>
<dbReference type="GO" id="GO:0005524">
    <property type="term" value="F:ATP binding"/>
    <property type="evidence" value="ECO:0007669"/>
    <property type="project" value="UniProtKB-UniRule"/>
</dbReference>
<evidence type="ECO:0000313" key="8">
    <source>
        <dbReference type="EMBL" id="TQF00045.1"/>
    </source>
</evidence>
<dbReference type="EMBL" id="VIFK01000026">
    <property type="protein sequence ID" value="TQF00045.1"/>
    <property type="molecule type" value="Genomic_DNA"/>
</dbReference>
<dbReference type="SUPFAM" id="SSF52540">
    <property type="entry name" value="P-loop containing nucleoside triphosphate hydrolases"/>
    <property type="match status" value="1"/>
</dbReference>
<dbReference type="PANTHER" id="PTHR21087">
    <property type="entry name" value="SHIKIMATE KINASE"/>
    <property type="match status" value="1"/>
</dbReference>
<feature type="binding site" evidence="7">
    <location>
        <position position="138"/>
    </location>
    <ligand>
        <name>substrate</name>
    </ligand>
</feature>
<evidence type="ECO:0000313" key="9">
    <source>
        <dbReference type="Proteomes" id="UP000315400"/>
    </source>
</evidence>
<dbReference type="UniPathway" id="UPA00053">
    <property type="reaction ID" value="UER00088"/>
</dbReference>
<sequence length="177" mass="19305">MSHVDRIFLIGPMGAGKSTIGRRLAEQLGLSFVDLDAALEARTGVDIPRIFDIEGEAGFRRREADLLAELTEQPRICLATGGGAVLNETSQLNLSARGVVIYLRARVDTQLARTRQSDRPLLQGNDPRGRLEALLTERGPIYEALADITIDTEDGNPDRLARLLAERVQDTGLTDNG</sequence>
<evidence type="ECO:0000256" key="1">
    <source>
        <dbReference type="ARBA" id="ARBA00022605"/>
    </source>
</evidence>
<keyword evidence="5 7" id="KW-0067">ATP-binding</keyword>
<feature type="binding site" evidence="7">
    <location>
        <position position="36"/>
    </location>
    <ligand>
        <name>substrate</name>
    </ligand>
</feature>
<evidence type="ECO:0000256" key="3">
    <source>
        <dbReference type="ARBA" id="ARBA00022741"/>
    </source>
</evidence>
<dbReference type="EC" id="2.7.1.71" evidence="7"/>
<comment type="cofactor">
    <cofactor evidence="7">
        <name>Mg(2+)</name>
        <dbReference type="ChEBI" id="CHEBI:18420"/>
    </cofactor>
    <text evidence="7">Binds 1 Mg(2+) ion per subunit.</text>
</comment>
<keyword evidence="4 7" id="KW-0418">Kinase</keyword>
<comment type="subcellular location">
    <subcellularLocation>
        <location evidence="7">Cytoplasm</location>
    </subcellularLocation>
</comment>
<evidence type="ECO:0000256" key="5">
    <source>
        <dbReference type="ARBA" id="ARBA00022840"/>
    </source>
</evidence>
<comment type="caution">
    <text evidence="8">The sequence shown here is derived from an EMBL/GenBank/DDBJ whole genome shotgun (WGS) entry which is preliminary data.</text>
</comment>
<dbReference type="CDD" id="cd00464">
    <property type="entry name" value="SK"/>
    <property type="match status" value="1"/>
</dbReference>
<keyword evidence="1 7" id="KW-0028">Amino-acid biosynthesis</keyword>
<keyword evidence="7" id="KW-0479">Metal-binding</keyword>
<dbReference type="GO" id="GO:0008652">
    <property type="term" value="P:amino acid biosynthetic process"/>
    <property type="evidence" value="ECO:0007669"/>
    <property type="project" value="UniProtKB-KW"/>
</dbReference>
<keyword evidence="7" id="KW-0460">Magnesium</keyword>
<comment type="function">
    <text evidence="7">Catalyzes the specific phosphorylation of the 3-hydroxyl group of shikimic acid using ATP as a cosubstrate.</text>
</comment>
<evidence type="ECO:0000256" key="4">
    <source>
        <dbReference type="ARBA" id="ARBA00022777"/>
    </source>
</evidence>
<feature type="binding site" evidence="7">
    <location>
        <position position="119"/>
    </location>
    <ligand>
        <name>ATP</name>
        <dbReference type="ChEBI" id="CHEBI:30616"/>
    </ligand>
</feature>
<gene>
    <name evidence="7 8" type="primary">aroK</name>
    <name evidence="8" type="ORF">FKY71_05380</name>
</gene>
<dbReference type="GO" id="GO:0005829">
    <property type="term" value="C:cytosol"/>
    <property type="evidence" value="ECO:0007669"/>
    <property type="project" value="TreeGrafter"/>
</dbReference>
<dbReference type="InterPro" id="IPR027417">
    <property type="entry name" value="P-loop_NTPase"/>
</dbReference>
<reference evidence="8 9" key="1">
    <citation type="submission" date="2019-06" db="EMBL/GenBank/DDBJ databases">
        <title>Metagenome assembled Genome of Spiribacter salinus SL48-SHIP from the microbial mat of Salt Lake 48 (Novosibirsk region, Russia).</title>
        <authorList>
            <person name="Shipova A."/>
            <person name="Rozanov A.S."/>
            <person name="Bryanskaya A.V."/>
            <person name="Peltek S.E."/>
        </authorList>
    </citation>
    <scope>NUCLEOTIDE SEQUENCE [LARGE SCALE GENOMIC DNA]</scope>
    <source>
        <strain evidence="8">SL48-SHIP-2</strain>
    </source>
</reference>
<accession>A0A540VTF1</accession>
<dbReference type="Gene3D" id="3.40.50.300">
    <property type="entry name" value="P-loop containing nucleotide triphosphate hydrolases"/>
    <property type="match status" value="1"/>
</dbReference>
<dbReference type="GO" id="GO:0009073">
    <property type="term" value="P:aromatic amino acid family biosynthetic process"/>
    <property type="evidence" value="ECO:0007669"/>
    <property type="project" value="UniProtKB-KW"/>
</dbReference>
<dbReference type="Pfam" id="PF01202">
    <property type="entry name" value="SKI"/>
    <property type="match status" value="1"/>
</dbReference>
<keyword evidence="2 7" id="KW-0808">Transferase</keyword>
<comment type="catalytic activity">
    <reaction evidence="7">
        <text>shikimate + ATP = 3-phosphoshikimate + ADP + H(+)</text>
        <dbReference type="Rhea" id="RHEA:13121"/>
        <dbReference type="ChEBI" id="CHEBI:15378"/>
        <dbReference type="ChEBI" id="CHEBI:30616"/>
        <dbReference type="ChEBI" id="CHEBI:36208"/>
        <dbReference type="ChEBI" id="CHEBI:145989"/>
        <dbReference type="ChEBI" id="CHEBI:456216"/>
        <dbReference type="EC" id="2.7.1.71"/>
    </reaction>
</comment>
<comment type="similarity">
    <text evidence="7">Belongs to the shikimate kinase family.</text>
</comment>
<dbReference type="PANTHER" id="PTHR21087:SF16">
    <property type="entry name" value="SHIKIMATE KINASE 1, CHLOROPLASTIC"/>
    <property type="match status" value="1"/>
</dbReference>
<feature type="binding site" evidence="7">
    <location>
        <position position="18"/>
    </location>
    <ligand>
        <name>Mg(2+)</name>
        <dbReference type="ChEBI" id="CHEBI:18420"/>
    </ligand>
</feature>
<dbReference type="STRING" id="1260251.SPISAL_01375"/>
<dbReference type="InterPro" id="IPR031322">
    <property type="entry name" value="Shikimate/glucono_kinase"/>
</dbReference>
<dbReference type="PRINTS" id="PR01100">
    <property type="entry name" value="SHIKIMTKNASE"/>
</dbReference>
<dbReference type="GO" id="GO:0009423">
    <property type="term" value="P:chorismate biosynthetic process"/>
    <property type="evidence" value="ECO:0007669"/>
    <property type="project" value="UniProtKB-UniRule"/>
</dbReference>
<dbReference type="AlphaFoldDB" id="A0A540VTF1"/>
<comment type="subunit">
    <text evidence="7">Monomer.</text>
</comment>
<keyword evidence="3 7" id="KW-0547">Nucleotide-binding</keyword>
<dbReference type="GO" id="GO:0000287">
    <property type="term" value="F:magnesium ion binding"/>
    <property type="evidence" value="ECO:0007669"/>
    <property type="project" value="UniProtKB-UniRule"/>
</dbReference>
<evidence type="ECO:0000256" key="7">
    <source>
        <dbReference type="HAMAP-Rule" id="MF_00109"/>
    </source>
</evidence>
<comment type="caution">
    <text evidence="7">Lacks conserved residue(s) required for the propagation of feature annotation.</text>
</comment>
<feature type="binding site" evidence="7">
    <location>
        <begin position="14"/>
        <end position="19"/>
    </location>
    <ligand>
        <name>ATP</name>
        <dbReference type="ChEBI" id="CHEBI:30616"/>
    </ligand>
</feature>
<dbReference type="HAMAP" id="MF_00109">
    <property type="entry name" value="Shikimate_kinase"/>
    <property type="match status" value="1"/>
</dbReference>
<feature type="binding site" evidence="7">
    <location>
        <position position="60"/>
    </location>
    <ligand>
        <name>substrate</name>
    </ligand>
</feature>
<protein>
    <recommendedName>
        <fullName evidence="7">Shikimate kinase</fullName>
        <shortName evidence="7">SK</shortName>
        <ecNumber evidence="7">2.7.1.71</ecNumber>
    </recommendedName>
</protein>
<keyword evidence="6 7" id="KW-0057">Aromatic amino acid biosynthesis</keyword>
<dbReference type="GO" id="GO:0004765">
    <property type="term" value="F:shikimate kinase activity"/>
    <property type="evidence" value="ECO:0007669"/>
    <property type="project" value="UniProtKB-UniRule"/>
</dbReference>
<dbReference type="NCBIfam" id="NF003456">
    <property type="entry name" value="PRK05057.1"/>
    <property type="match status" value="1"/>
</dbReference>
<keyword evidence="7" id="KW-0963">Cytoplasm</keyword>